<name>A0ABS8BZP2_9ALTE</name>
<keyword evidence="3 6" id="KW-0732">Signal</keyword>
<feature type="region of interest" description="Disordered" evidence="5">
    <location>
        <begin position="143"/>
        <end position="175"/>
    </location>
</feature>
<accession>A0ABS8BZP2</accession>
<evidence type="ECO:0000313" key="8">
    <source>
        <dbReference type="Proteomes" id="UP000633814"/>
    </source>
</evidence>
<dbReference type="InterPro" id="IPR012899">
    <property type="entry name" value="LTXXQ"/>
</dbReference>
<keyword evidence="8" id="KW-1185">Reference proteome</keyword>
<gene>
    <name evidence="7" type="ORF">JAO78_000745</name>
</gene>
<protein>
    <submittedName>
        <fullName evidence="7">Spy/CpxP family protein refolding chaperone</fullName>
    </submittedName>
</protein>
<comment type="similarity">
    <text evidence="2">Belongs to the CpxP/Spy family.</text>
</comment>
<organism evidence="7 8">
    <name type="scientific">Alishewanella maricola</name>
    <dbReference type="NCBI Taxonomy" id="2795740"/>
    <lineage>
        <taxon>Bacteria</taxon>
        <taxon>Pseudomonadati</taxon>
        <taxon>Pseudomonadota</taxon>
        <taxon>Gammaproteobacteria</taxon>
        <taxon>Alteromonadales</taxon>
        <taxon>Alteromonadaceae</taxon>
        <taxon>Alishewanella</taxon>
    </lineage>
</organism>
<feature type="chain" id="PRO_5045522522" evidence="6">
    <location>
        <begin position="24"/>
        <end position="175"/>
    </location>
</feature>
<evidence type="ECO:0000313" key="7">
    <source>
        <dbReference type="EMBL" id="MCB5225345.1"/>
    </source>
</evidence>
<feature type="signal peptide" evidence="6">
    <location>
        <begin position="1"/>
        <end position="23"/>
    </location>
</feature>
<dbReference type="PIRSF" id="PIRSF034445">
    <property type="entry name" value="CpxP_Spy"/>
    <property type="match status" value="1"/>
</dbReference>
<dbReference type="InterPro" id="IPR052211">
    <property type="entry name" value="Cpx_auxiliary_protein"/>
</dbReference>
<evidence type="ECO:0000256" key="1">
    <source>
        <dbReference type="ARBA" id="ARBA00004418"/>
    </source>
</evidence>
<evidence type="ECO:0000256" key="4">
    <source>
        <dbReference type="ARBA" id="ARBA00022764"/>
    </source>
</evidence>
<proteinExistence type="inferred from homology"/>
<dbReference type="Pfam" id="PF07813">
    <property type="entry name" value="LTXXQ"/>
    <property type="match status" value="1"/>
</dbReference>
<reference evidence="7 8" key="1">
    <citation type="submission" date="2021-10" db="EMBL/GenBank/DDBJ databases">
        <title>Alishewanella koreense sp. nov. isolated from seawater of southwestern coast in South Korea and the proposal for the reclassification of Rheinheimera perlucida and Rheinheimera tuosuensis as Arsukibacterium perlucida and Arsukibacterium tuosuensis.</title>
        <authorList>
            <person name="Kim K.H."/>
            <person name="Ruan W."/>
            <person name="Kim K.R."/>
            <person name="Baek J.H."/>
            <person name="Jeon C.O."/>
        </authorList>
    </citation>
    <scope>NUCLEOTIDE SEQUENCE [LARGE SCALE GENOMIC DNA]</scope>
    <source>
        <strain evidence="7 8">16-MA</strain>
    </source>
</reference>
<keyword evidence="4" id="KW-0574">Periplasm</keyword>
<dbReference type="PANTHER" id="PTHR38102:SF1">
    <property type="entry name" value="PERIPLASMIC CHAPERONE SPY"/>
    <property type="match status" value="1"/>
</dbReference>
<evidence type="ECO:0000256" key="6">
    <source>
        <dbReference type="SAM" id="SignalP"/>
    </source>
</evidence>
<dbReference type="RefSeq" id="WP_226749441.1">
    <property type="nucleotide sequence ID" value="NZ_JAEINI020000001.1"/>
</dbReference>
<dbReference type="EMBL" id="JAEINI020000001">
    <property type="protein sequence ID" value="MCB5225345.1"/>
    <property type="molecule type" value="Genomic_DNA"/>
</dbReference>
<evidence type="ECO:0000256" key="3">
    <source>
        <dbReference type="ARBA" id="ARBA00022729"/>
    </source>
</evidence>
<dbReference type="PANTHER" id="PTHR38102">
    <property type="entry name" value="PERIPLASMIC CHAPERONE SPY"/>
    <property type="match status" value="1"/>
</dbReference>
<sequence length="175" mass="19622">MMKAKTLLLTLSTLVAFSSASMAAAPDSAEKAPHQYKQQQHKRQQMAPGAMLKRQLASLDLSAEQKQAVAAVLAEHRANQGDAADRAADKQAWQALMDAPQFDETTAKLLLEKRRAKQEERQLHLLQLRHQINQILTVAQREQLKNQREERRSKGEGHDGEGKPEGRRTKAERSA</sequence>
<dbReference type="Proteomes" id="UP000633814">
    <property type="component" value="Unassembled WGS sequence"/>
</dbReference>
<comment type="caution">
    <text evidence="7">The sequence shown here is derived from an EMBL/GenBank/DDBJ whole genome shotgun (WGS) entry which is preliminary data.</text>
</comment>
<dbReference type="Gene3D" id="1.20.120.1490">
    <property type="match status" value="1"/>
</dbReference>
<evidence type="ECO:0000256" key="2">
    <source>
        <dbReference type="ARBA" id="ARBA00008441"/>
    </source>
</evidence>
<comment type="subcellular location">
    <subcellularLocation>
        <location evidence="1">Periplasm</location>
    </subcellularLocation>
</comment>
<evidence type="ECO:0000256" key="5">
    <source>
        <dbReference type="SAM" id="MobiDB-lite"/>
    </source>
</evidence>